<dbReference type="Pfam" id="PF14223">
    <property type="entry name" value="Retrotran_gag_2"/>
    <property type="match status" value="1"/>
</dbReference>
<accession>A0A2C9VFN4</accession>
<protein>
    <recommendedName>
        <fullName evidence="2">Retrotransposon Copia-like N-terminal domain-containing protein</fullName>
    </recommendedName>
</protein>
<sequence length="253" mass="29385">MEEPKLTLQSFHECASLVSIKLGTNNYLMWRSQILHLSRSLGVLHHLEKNGDKPEKQPENGKTNPDYISWLTNDGLIISWLLGTIKEEVQPSVTEDSTVYDVWSSLEEQLLPITVEKEGLLKNMLMTIKKGSKSLDSFLKEFKSICDNLAAIKKPVDDLDKVFQLARGLGSKYENFRLAMVTKPPYATFNQFVLALQGYEQTLNTQKEEEKDHVEYNQAFLKRKRVHPGWSLQCKLKQFHERKRCKWQTTRKR</sequence>
<organism evidence="1">
    <name type="scientific">Manihot esculenta</name>
    <name type="common">Cassava</name>
    <name type="synonym">Jatropha manihot</name>
    <dbReference type="NCBI Taxonomy" id="3983"/>
    <lineage>
        <taxon>Eukaryota</taxon>
        <taxon>Viridiplantae</taxon>
        <taxon>Streptophyta</taxon>
        <taxon>Embryophyta</taxon>
        <taxon>Tracheophyta</taxon>
        <taxon>Spermatophyta</taxon>
        <taxon>Magnoliopsida</taxon>
        <taxon>eudicotyledons</taxon>
        <taxon>Gunneridae</taxon>
        <taxon>Pentapetalae</taxon>
        <taxon>rosids</taxon>
        <taxon>fabids</taxon>
        <taxon>Malpighiales</taxon>
        <taxon>Euphorbiaceae</taxon>
        <taxon>Crotonoideae</taxon>
        <taxon>Manihoteae</taxon>
        <taxon>Manihot</taxon>
    </lineage>
</organism>
<evidence type="ECO:0008006" key="2">
    <source>
        <dbReference type="Google" id="ProtNLM"/>
    </source>
</evidence>
<name>A0A2C9VFN4_MANES</name>
<evidence type="ECO:0000313" key="1">
    <source>
        <dbReference type="EMBL" id="OAY44109.1"/>
    </source>
</evidence>
<gene>
    <name evidence="1" type="ORF">MANES_08G123300</name>
</gene>
<dbReference type="PANTHER" id="PTHR47481:SF10">
    <property type="entry name" value="COPIA-LIKE POLYPROTEIN_RETROTRANSPOSON"/>
    <property type="match status" value="1"/>
</dbReference>
<proteinExistence type="predicted"/>
<reference evidence="1" key="1">
    <citation type="submission" date="2016-02" db="EMBL/GenBank/DDBJ databases">
        <title>WGS assembly of Manihot esculenta.</title>
        <authorList>
            <person name="Bredeson J.V."/>
            <person name="Prochnik S.E."/>
            <person name="Lyons J.B."/>
            <person name="Schmutz J."/>
            <person name="Grimwood J."/>
            <person name="Vrebalov J."/>
            <person name="Bart R.S."/>
            <person name="Amuge T."/>
            <person name="Ferguson M.E."/>
            <person name="Green R."/>
            <person name="Putnam N."/>
            <person name="Stites J."/>
            <person name="Rounsley S."/>
            <person name="Rokhsar D.S."/>
        </authorList>
    </citation>
    <scope>NUCLEOTIDE SEQUENCE [LARGE SCALE GENOMIC DNA]</scope>
    <source>
        <tissue evidence="1">Leaf</tissue>
    </source>
</reference>
<dbReference type="PANTHER" id="PTHR47481">
    <property type="match status" value="1"/>
</dbReference>
<dbReference type="EMBL" id="CM004394">
    <property type="protein sequence ID" value="OAY44109.1"/>
    <property type="molecule type" value="Genomic_DNA"/>
</dbReference>
<dbReference type="AlphaFoldDB" id="A0A2C9VFN4"/>